<dbReference type="GO" id="GO:0000976">
    <property type="term" value="F:transcription cis-regulatory region binding"/>
    <property type="evidence" value="ECO:0007669"/>
    <property type="project" value="TreeGrafter"/>
</dbReference>
<dbReference type="PANTHER" id="PTHR47894:SF1">
    <property type="entry name" value="HTH-TYPE TRANSCRIPTIONAL REGULATOR VQSM"/>
    <property type="match status" value="1"/>
</dbReference>
<dbReference type="InterPro" id="IPR032687">
    <property type="entry name" value="AraC-type_N"/>
</dbReference>
<dbReference type="AlphaFoldDB" id="S3NTS1"/>
<evidence type="ECO:0000256" key="2">
    <source>
        <dbReference type="ARBA" id="ARBA00023125"/>
    </source>
</evidence>
<keyword evidence="3" id="KW-0804">Transcription</keyword>
<dbReference type="eggNOG" id="COG2207">
    <property type="taxonomic scope" value="Bacteria"/>
</dbReference>
<evidence type="ECO:0000259" key="4">
    <source>
        <dbReference type="PROSITE" id="PS01124"/>
    </source>
</evidence>
<proteinExistence type="predicted"/>
<dbReference type="STRING" id="632955.GCA_000829675_02434"/>
<dbReference type="GO" id="GO:0003700">
    <property type="term" value="F:DNA-binding transcription factor activity"/>
    <property type="evidence" value="ECO:0007669"/>
    <property type="project" value="InterPro"/>
</dbReference>
<dbReference type="HOGENOM" id="CLU_047522_1_3_6"/>
<name>S3NTS1_9GAMM</name>
<gene>
    <name evidence="5" type="ORF">F945_03083</name>
</gene>
<evidence type="ECO:0000313" key="5">
    <source>
        <dbReference type="EMBL" id="EPF70066.1"/>
    </source>
</evidence>
<dbReference type="PATRIC" id="fig|421052.3.peg.3012"/>
<dbReference type="EMBL" id="ATGI01000038">
    <property type="protein sequence ID" value="EPF70066.1"/>
    <property type="molecule type" value="Genomic_DNA"/>
</dbReference>
<evidence type="ECO:0000256" key="3">
    <source>
        <dbReference type="ARBA" id="ARBA00023163"/>
    </source>
</evidence>
<dbReference type="Pfam" id="PF12833">
    <property type="entry name" value="HTH_18"/>
    <property type="match status" value="1"/>
</dbReference>
<feature type="domain" description="HTH araC/xylS-type" evidence="4">
    <location>
        <begin position="240"/>
        <end position="338"/>
    </location>
</feature>
<protein>
    <recommendedName>
        <fullName evidence="4">HTH araC/xylS-type domain-containing protein</fullName>
    </recommendedName>
</protein>
<dbReference type="PROSITE" id="PS01124">
    <property type="entry name" value="HTH_ARAC_FAMILY_2"/>
    <property type="match status" value="1"/>
</dbReference>
<organism evidence="5 6">
    <name type="scientific">Acinetobacter rudis CIP 110305</name>
    <dbReference type="NCBI Taxonomy" id="421052"/>
    <lineage>
        <taxon>Bacteria</taxon>
        <taxon>Pseudomonadati</taxon>
        <taxon>Pseudomonadota</taxon>
        <taxon>Gammaproteobacteria</taxon>
        <taxon>Moraxellales</taxon>
        <taxon>Moraxellaceae</taxon>
        <taxon>Acinetobacter</taxon>
    </lineage>
</organism>
<dbReference type="Gene3D" id="1.10.10.60">
    <property type="entry name" value="Homeodomain-like"/>
    <property type="match status" value="1"/>
</dbReference>
<dbReference type="Proteomes" id="UP000014568">
    <property type="component" value="Unassembled WGS sequence"/>
</dbReference>
<reference evidence="5 6" key="1">
    <citation type="submission" date="2013-06" db="EMBL/GenBank/DDBJ databases">
        <title>The Genome Sequence of Acinetobacter rudis CIP 110305.</title>
        <authorList>
            <consortium name="The Broad Institute Genome Sequencing Platform"/>
            <consortium name="The Broad Institute Genome Sequencing Center for Infectious Disease"/>
            <person name="Cerqueira G."/>
            <person name="Feldgarden M."/>
            <person name="Courvalin P."/>
            <person name="Perichon B."/>
            <person name="Grillot-Courvalin C."/>
            <person name="Clermont D."/>
            <person name="Rocha E."/>
            <person name="Yoon E.-J."/>
            <person name="Nemec A."/>
            <person name="Young S.K."/>
            <person name="Zeng Q."/>
            <person name="Gargeya S."/>
            <person name="Fitzgerald M."/>
            <person name="Abouelleil A."/>
            <person name="Alvarado L."/>
            <person name="Berlin A.M."/>
            <person name="Chapman S.B."/>
            <person name="Dewar J."/>
            <person name="Goldberg J."/>
            <person name="Griggs A."/>
            <person name="Gujja S."/>
            <person name="Hansen M."/>
            <person name="Howarth C."/>
            <person name="Imamovic A."/>
            <person name="Larimer J."/>
            <person name="McCowan C."/>
            <person name="Murphy C."/>
            <person name="Pearson M."/>
            <person name="Priest M."/>
            <person name="Roberts A."/>
            <person name="Saif S."/>
            <person name="Shea T."/>
            <person name="Sykes S."/>
            <person name="Wortman J."/>
            <person name="Nusbaum C."/>
            <person name="Birren B."/>
        </authorList>
    </citation>
    <scope>NUCLEOTIDE SEQUENCE [LARGE SCALE GENOMIC DNA]</scope>
    <source>
        <strain evidence="5 6">CIP 110305</strain>
    </source>
</reference>
<dbReference type="SMART" id="SM00342">
    <property type="entry name" value="HTH_ARAC"/>
    <property type="match status" value="1"/>
</dbReference>
<evidence type="ECO:0000256" key="1">
    <source>
        <dbReference type="ARBA" id="ARBA00023015"/>
    </source>
</evidence>
<dbReference type="Pfam" id="PF12625">
    <property type="entry name" value="Arabinose_bd"/>
    <property type="match status" value="1"/>
</dbReference>
<dbReference type="InterPro" id="IPR009057">
    <property type="entry name" value="Homeodomain-like_sf"/>
</dbReference>
<accession>S3NTS1</accession>
<keyword evidence="2" id="KW-0238">DNA-binding</keyword>
<comment type="caution">
    <text evidence="5">The sequence shown here is derived from an EMBL/GenBank/DDBJ whole genome shotgun (WGS) entry which is preliminary data.</text>
</comment>
<dbReference type="InterPro" id="IPR018060">
    <property type="entry name" value="HTH_AraC"/>
</dbReference>
<keyword evidence="1" id="KW-0805">Transcription regulation</keyword>
<dbReference type="SUPFAM" id="SSF46689">
    <property type="entry name" value="Homeodomain-like"/>
    <property type="match status" value="1"/>
</dbReference>
<dbReference type="OrthoDB" id="5582699at2"/>
<keyword evidence="6" id="KW-1185">Reference proteome</keyword>
<sequence length="342" mass="40354">MKSSMVCKGVGNGLVHMVNRFCQKINISSPIRKQYTLNERIPLEEWFRILGYLNKHYHENDLAIQLGELSELESMGLITYLSMYCKSVREVFQIYARYQKVWYDIVNFNRVENKDEFVIYWNNPAYIEAGLYMKEMRIALMVGLCVLMKYMSDLALSAKFKVEKIELRLANVSLAETKRSIEHFSCPVVFKAESNRICFRREMLELEISTPNQDEYLRRILTHSADVQLERYSHNTNFKELIYSSIVTALQENRTDIQYVAEKIGLKPRVIQNRLKQYNCSYSEQLAEVRKMLAFHYLENEDLTIGEISILLGYQEQASFHHTFKLWTGKSPRRWRLERGAA</sequence>
<dbReference type="PANTHER" id="PTHR47894">
    <property type="entry name" value="HTH-TYPE TRANSCRIPTIONAL REGULATOR GADX"/>
    <property type="match status" value="1"/>
</dbReference>
<dbReference type="GO" id="GO:0005829">
    <property type="term" value="C:cytosol"/>
    <property type="evidence" value="ECO:0007669"/>
    <property type="project" value="TreeGrafter"/>
</dbReference>
<evidence type="ECO:0000313" key="6">
    <source>
        <dbReference type="Proteomes" id="UP000014568"/>
    </source>
</evidence>